<evidence type="ECO:0008006" key="3">
    <source>
        <dbReference type="Google" id="ProtNLM"/>
    </source>
</evidence>
<proteinExistence type="predicted"/>
<name>A0AA88RTK0_9ASTE</name>
<dbReference type="InterPro" id="IPR011990">
    <property type="entry name" value="TPR-like_helical_dom_sf"/>
</dbReference>
<gene>
    <name evidence="1" type="ORF">RJ640_003796</name>
</gene>
<dbReference type="PANTHER" id="PTHR47689">
    <property type="entry name" value="TETRATRICOPEPTIDE REPEAT (TPR)-LIKE SUPERFAMILY PROTEIN"/>
    <property type="match status" value="1"/>
</dbReference>
<dbReference type="Pfam" id="PF13424">
    <property type="entry name" value="TPR_12"/>
    <property type="match status" value="1"/>
</dbReference>
<evidence type="ECO:0000313" key="2">
    <source>
        <dbReference type="Proteomes" id="UP001187471"/>
    </source>
</evidence>
<accession>A0AA88RTK0</accession>
<dbReference type="PANTHER" id="PTHR47689:SF2">
    <property type="entry name" value="TETRATRICOPEPTIDE REPEAT (TPR)-LIKE SUPERFAMILY PROTEIN"/>
    <property type="match status" value="1"/>
</dbReference>
<dbReference type="Pfam" id="PF13374">
    <property type="entry name" value="TPR_10"/>
    <property type="match status" value="1"/>
</dbReference>
<dbReference type="AlphaFoldDB" id="A0AA88RTK0"/>
<dbReference type="EMBL" id="JAVXUO010000622">
    <property type="protein sequence ID" value="KAK2990728.1"/>
    <property type="molecule type" value="Genomic_DNA"/>
</dbReference>
<dbReference type="InterPro" id="IPR019734">
    <property type="entry name" value="TPR_rpt"/>
</dbReference>
<keyword evidence="2" id="KW-1185">Reference proteome</keyword>
<dbReference type="Proteomes" id="UP001187471">
    <property type="component" value="Unassembled WGS sequence"/>
</dbReference>
<comment type="caution">
    <text evidence="1">The sequence shown here is derived from an EMBL/GenBank/DDBJ whole genome shotgun (WGS) entry which is preliminary data.</text>
</comment>
<reference evidence="1" key="1">
    <citation type="submission" date="2022-12" db="EMBL/GenBank/DDBJ databases">
        <title>Draft genome assemblies for two species of Escallonia (Escalloniales).</title>
        <authorList>
            <person name="Chanderbali A."/>
            <person name="Dervinis C."/>
            <person name="Anghel I."/>
            <person name="Soltis D."/>
            <person name="Soltis P."/>
            <person name="Zapata F."/>
        </authorList>
    </citation>
    <scope>NUCLEOTIDE SEQUENCE</scope>
    <source>
        <strain evidence="1">UCBG92.1500</strain>
        <tissue evidence="1">Leaf</tissue>
    </source>
</reference>
<sequence>MSLRQAAAGLLRRLRHPCHTVTLKRTPIILPNPVLLLGINANPVYAEDVSTELSPEKDSSAANVTGFRKIEDGSVISNLHTSKWRIFTDSGRDYFLQASFCCLNHVICSPSFKGKMVQAEQLFLSALQEAKEGFGERDPHVASACNNLAELYRVTKTFDKAEPLYLEAIRILEESFGPDDIRVGAALHNLGQFYLVQRKLKEARACYEVKIRVLGKGHPDYADTMYHLGRVLHLQGKEKDSESLIQDSIRILEVHLCVLPSIIVGLLLLIYIQSSRPTDAENVQRKIMHIMELSKGWNSLDTIIAAEGLALTLQSLGSLREAQELLERCLAARKTLLSEDHIQIAANMLHIARVKFLSSNQLAKTSTSEAISELDKAKDLLGNAARFE</sequence>
<protein>
    <recommendedName>
        <fullName evidence="3">Kinesin light chain</fullName>
    </recommendedName>
</protein>
<dbReference type="SMART" id="SM00028">
    <property type="entry name" value="TPR"/>
    <property type="match status" value="4"/>
</dbReference>
<dbReference type="SUPFAM" id="SSF48452">
    <property type="entry name" value="TPR-like"/>
    <property type="match status" value="2"/>
</dbReference>
<organism evidence="1 2">
    <name type="scientific">Escallonia rubra</name>
    <dbReference type="NCBI Taxonomy" id="112253"/>
    <lineage>
        <taxon>Eukaryota</taxon>
        <taxon>Viridiplantae</taxon>
        <taxon>Streptophyta</taxon>
        <taxon>Embryophyta</taxon>
        <taxon>Tracheophyta</taxon>
        <taxon>Spermatophyta</taxon>
        <taxon>Magnoliopsida</taxon>
        <taxon>eudicotyledons</taxon>
        <taxon>Gunneridae</taxon>
        <taxon>Pentapetalae</taxon>
        <taxon>asterids</taxon>
        <taxon>campanulids</taxon>
        <taxon>Escalloniales</taxon>
        <taxon>Escalloniaceae</taxon>
        <taxon>Escallonia</taxon>
    </lineage>
</organism>
<dbReference type="Gene3D" id="1.25.40.10">
    <property type="entry name" value="Tetratricopeptide repeat domain"/>
    <property type="match status" value="2"/>
</dbReference>
<evidence type="ECO:0000313" key="1">
    <source>
        <dbReference type="EMBL" id="KAK2990728.1"/>
    </source>
</evidence>